<feature type="compositionally biased region" description="Low complexity" evidence="5">
    <location>
        <begin position="70"/>
        <end position="94"/>
    </location>
</feature>
<feature type="domain" description="NlpC/P60" evidence="6">
    <location>
        <begin position="177"/>
        <end position="288"/>
    </location>
</feature>
<dbReference type="InterPro" id="IPR038765">
    <property type="entry name" value="Papain-like_cys_pep_sf"/>
</dbReference>
<protein>
    <submittedName>
        <fullName evidence="7">NLP/P60 protein</fullName>
    </submittedName>
</protein>
<evidence type="ECO:0000259" key="6">
    <source>
        <dbReference type="PROSITE" id="PS51935"/>
    </source>
</evidence>
<evidence type="ECO:0000256" key="1">
    <source>
        <dbReference type="ARBA" id="ARBA00007074"/>
    </source>
</evidence>
<dbReference type="InterPro" id="IPR051202">
    <property type="entry name" value="Peptidase_C40"/>
</dbReference>
<dbReference type="PROSITE" id="PS51935">
    <property type="entry name" value="NLPC_P60"/>
    <property type="match status" value="1"/>
</dbReference>
<evidence type="ECO:0000313" key="8">
    <source>
        <dbReference type="Proteomes" id="UP000004474"/>
    </source>
</evidence>
<keyword evidence="3" id="KW-0378">Hydrolase</keyword>
<evidence type="ECO:0000256" key="3">
    <source>
        <dbReference type="ARBA" id="ARBA00022801"/>
    </source>
</evidence>
<comment type="caution">
    <text evidence="7">The sequence shown here is derived from an EMBL/GenBank/DDBJ whole genome shotgun (WGS) entry which is preliminary data.</text>
</comment>
<dbReference type="Pfam" id="PF00877">
    <property type="entry name" value="NLPC_P60"/>
    <property type="match status" value="1"/>
</dbReference>
<dbReference type="GO" id="GO:0008234">
    <property type="term" value="F:cysteine-type peptidase activity"/>
    <property type="evidence" value="ECO:0007669"/>
    <property type="project" value="UniProtKB-KW"/>
</dbReference>
<accession>K1DYG0</accession>
<feature type="compositionally biased region" description="Basic and acidic residues" evidence="5">
    <location>
        <begin position="116"/>
        <end position="151"/>
    </location>
</feature>
<dbReference type="AlphaFoldDB" id="K1DYG0"/>
<proteinExistence type="inferred from homology"/>
<dbReference type="SUPFAM" id="SSF54001">
    <property type="entry name" value="Cysteine proteinases"/>
    <property type="match status" value="1"/>
</dbReference>
<evidence type="ECO:0000256" key="2">
    <source>
        <dbReference type="ARBA" id="ARBA00022670"/>
    </source>
</evidence>
<dbReference type="EMBL" id="ALWX01000027">
    <property type="protein sequence ID" value="EKA61449.1"/>
    <property type="molecule type" value="Genomic_DNA"/>
</dbReference>
<dbReference type="InterPro" id="IPR000064">
    <property type="entry name" value="NLP_P60_dom"/>
</dbReference>
<evidence type="ECO:0000313" key="7">
    <source>
        <dbReference type="EMBL" id="EKA61449.1"/>
    </source>
</evidence>
<dbReference type="PANTHER" id="PTHR47053">
    <property type="entry name" value="MUREIN DD-ENDOPEPTIDASE MEPH-RELATED"/>
    <property type="match status" value="1"/>
</dbReference>
<gene>
    <name evidence="7" type="ORF">B277_07446</name>
</gene>
<feature type="compositionally biased region" description="Low complexity" evidence="5">
    <location>
        <begin position="163"/>
        <end position="178"/>
    </location>
</feature>
<dbReference type="RefSeq" id="WP_007926664.1">
    <property type="nucleotide sequence ID" value="NZ_ALWX01000027.1"/>
</dbReference>
<dbReference type="PANTHER" id="PTHR47053:SF1">
    <property type="entry name" value="MUREIN DD-ENDOPEPTIDASE MEPH-RELATED"/>
    <property type="match status" value="1"/>
</dbReference>
<feature type="region of interest" description="Disordered" evidence="5">
    <location>
        <begin position="70"/>
        <end position="178"/>
    </location>
</feature>
<dbReference type="PATRIC" id="fig|1210046.3.peg.1434"/>
<keyword evidence="4" id="KW-0788">Thiol protease</keyword>
<organism evidence="7 8">
    <name type="scientific">Janibacter hoylei PVAS-1</name>
    <dbReference type="NCBI Taxonomy" id="1210046"/>
    <lineage>
        <taxon>Bacteria</taxon>
        <taxon>Bacillati</taxon>
        <taxon>Actinomycetota</taxon>
        <taxon>Actinomycetes</taxon>
        <taxon>Micrococcales</taxon>
        <taxon>Intrasporangiaceae</taxon>
        <taxon>Janibacter</taxon>
    </lineage>
</organism>
<sequence>MSHNVGRHRAAGRYNPVSELGQIVSQAGTPLAKGSAVIAASGGLIAAIAIPAQAADSTAEVDAAPVQTASAPAAPAAAVTAPATTTSSKATDAAFGKIEVEPVAKPTGPTPAQLRARAEREQARQEAAAERQREQEQEQAAREEQASERTESTAPSRSQERQAPAPAKSEPAPAAASSASSDVISIAKQYIGVPYVYGGSTPSGFDCSGFTQYVFAKAGKSLPRVTTAQQAAATPVSNPQPGDLVFFGSPSWHVGIYVGDGMMIDAPRTGKSISIRPIFDGVSGYGRV</sequence>
<evidence type="ECO:0000256" key="5">
    <source>
        <dbReference type="SAM" id="MobiDB-lite"/>
    </source>
</evidence>
<dbReference type="GO" id="GO:0006508">
    <property type="term" value="P:proteolysis"/>
    <property type="evidence" value="ECO:0007669"/>
    <property type="project" value="UniProtKB-KW"/>
</dbReference>
<dbReference type="STRING" id="1210046.B277_07446"/>
<evidence type="ECO:0000256" key="4">
    <source>
        <dbReference type="ARBA" id="ARBA00022807"/>
    </source>
</evidence>
<reference evidence="7 8" key="1">
    <citation type="journal article" date="2012" name="J. Bacteriol.">
        <title>Genome Sequence of Janibacter hoylei MTCC8307, Isolated from the Stratospheric Air.</title>
        <authorList>
            <person name="Pawar S.P."/>
            <person name="Dhotre D.P."/>
            <person name="Shetty S.A."/>
            <person name="Chowdhury S.P."/>
            <person name="Chaudhari B.L."/>
            <person name="Shouche Y.S."/>
        </authorList>
    </citation>
    <scope>NUCLEOTIDE SEQUENCE [LARGE SCALE GENOMIC DNA]</scope>
    <source>
        <strain evidence="7 8">PVAS-1</strain>
    </source>
</reference>
<dbReference type="Gene3D" id="3.90.1720.10">
    <property type="entry name" value="endopeptidase domain like (from Nostoc punctiforme)"/>
    <property type="match status" value="1"/>
</dbReference>
<dbReference type="Proteomes" id="UP000004474">
    <property type="component" value="Unassembled WGS sequence"/>
</dbReference>
<keyword evidence="2" id="KW-0645">Protease</keyword>
<comment type="similarity">
    <text evidence="1">Belongs to the peptidase C40 family.</text>
</comment>
<name>K1DYG0_9MICO</name>
<dbReference type="eggNOG" id="COG0791">
    <property type="taxonomic scope" value="Bacteria"/>
</dbReference>